<gene>
    <name evidence="2" type="ORF">CGZ90_16895</name>
</gene>
<feature type="transmembrane region" description="Helical" evidence="1">
    <location>
        <begin position="197"/>
        <end position="218"/>
    </location>
</feature>
<feature type="transmembrane region" description="Helical" evidence="1">
    <location>
        <begin position="105"/>
        <end position="132"/>
    </location>
</feature>
<organism evidence="2 3">
    <name type="scientific">Fictibacillus aquaticus</name>
    <dbReference type="NCBI Taxonomy" id="2021314"/>
    <lineage>
        <taxon>Bacteria</taxon>
        <taxon>Bacillati</taxon>
        <taxon>Bacillota</taxon>
        <taxon>Bacilli</taxon>
        <taxon>Bacillales</taxon>
        <taxon>Fictibacillaceae</taxon>
        <taxon>Fictibacillus</taxon>
    </lineage>
</organism>
<dbReference type="OrthoDB" id="2943277at2"/>
<feature type="transmembrane region" description="Helical" evidence="1">
    <location>
        <begin position="21"/>
        <end position="39"/>
    </location>
</feature>
<keyword evidence="1" id="KW-0472">Membrane</keyword>
<keyword evidence="1" id="KW-0812">Transmembrane</keyword>
<feature type="transmembrane region" description="Helical" evidence="1">
    <location>
        <begin position="238"/>
        <end position="260"/>
    </location>
</feature>
<dbReference type="RefSeq" id="WP_094253700.1">
    <property type="nucleotide sequence ID" value="NZ_JBHLXL010000002.1"/>
</dbReference>
<comment type="caution">
    <text evidence="2">The sequence shown here is derived from an EMBL/GenBank/DDBJ whole genome shotgun (WGS) entry which is preliminary data.</text>
</comment>
<dbReference type="EMBL" id="NOII01000011">
    <property type="protein sequence ID" value="OYD56685.1"/>
    <property type="molecule type" value="Genomic_DNA"/>
</dbReference>
<name>A0A235F7L5_9BACL</name>
<dbReference type="AlphaFoldDB" id="A0A235F7L5"/>
<sequence>MKPFKAVHLGIRGLLSFHRTWLLIVLYCIGIQTGLSFIAREGQWSNNGIYDLMANFSGINGSTNQNMFIAIAIPVIVTLISQLTDKHEKALYVLKLGSRSRTWSSLAASAICLSLILTLMILGFSYLVGILLRGPENTWLHSTGSISKVLNNKEAFQSITPHITTFNILSALFVTKFFGFLLISFLTLFLKFFLKSSAIIIILLVTLAGIDLCNVLPFPIFTRAASLALHNWINPMSIVFQSLYLLAVSFVLLVIIRQLYKRKDFLS</sequence>
<feature type="transmembrane region" description="Helical" evidence="1">
    <location>
        <begin position="67"/>
        <end position="84"/>
    </location>
</feature>
<keyword evidence="3" id="KW-1185">Reference proteome</keyword>
<reference evidence="2 3" key="1">
    <citation type="submission" date="2017-07" db="EMBL/GenBank/DDBJ databases">
        <title>Fictibacillus sp. nov. GDSW-R2A3 Genome sequencing and assembly.</title>
        <authorList>
            <person name="Mayilraj S."/>
        </authorList>
    </citation>
    <scope>NUCLEOTIDE SEQUENCE [LARGE SCALE GENOMIC DNA]</scope>
    <source>
        <strain evidence="2 3">GDSW-R2A3</strain>
    </source>
</reference>
<accession>A0A235F7L5</accession>
<keyword evidence="1" id="KW-1133">Transmembrane helix</keyword>
<feature type="transmembrane region" description="Helical" evidence="1">
    <location>
        <begin position="168"/>
        <end position="190"/>
    </location>
</feature>
<proteinExistence type="predicted"/>
<protein>
    <submittedName>
        <fullName evidence="2">Uncharacterized protein</fullName>
    </submittedName>
</protein>
<evidence type="ECO:0000313" key="3">
    <source>
        <dbReference type="Proteomes" id="UP000215059"/>
    </source>
</evidence>
<dbReference type="Proteomes" id="UP000215059">
    <property type="component" value="Unassembled WGS sequence"/>
</dbReference>
<evidence type="ECO:0000256" key="1">
    <source>
        <dbReference type="SAM" id="Phobius"/>
    </source>
</evidence>
<evidence type="ECO:0000313" key="2">
    <source>
        <dbReference type="EMBL" id="OYD56685.1"/>
    </source>
</evidence>